<evidence type="ECO:0000256" key="2">
    <source>
        <dbReference type="ARBA" id="ARBA00005594"/>
    </source>
</evidence>
<reference evidence="14 15" key="1">
    <citation type="submission" date="2019-04" db="EMBL/GenBank/DDBJ databases">
        <title>Friends and foes A comparative genomics study of 23 Aspergillus species from section Flavi.</title>
        <authorList>
            <consortium name="DOE Joint Genome Institute"/>
            <person name="Kjaerbolling I."/>
            <person name="Vesth T."/>
            <person name="Frisvad J.C."/>
            <person name="Nybo J.L."/>
            <person name="Theobald S."/>
            <person name="Kildgaard S."/>
            <person name="Isbrandt T."/>
            <person name="Kuo A."/>
            <person name="Sato A."/>
            <person name="Lyhne E.K."/>
            <person name="Kogle M.E."/>
            <person name="Wiebenga A."/>
            <person name="Kun R.S."/>
            <person name="Lubbers R.J."/>
            <person name="Makela M.R."/>
            <person name="Barry K."/>
            <person name="Chovatia M."/>
            <person name="Clum A."/>
            <person name="Daum C."/>
            <person name="Haridas S."/>
            <person name="He G."/>
            <person name="LaButti K."/>
            <person name="Lipzen A."/>
            <person name="Mondo S."/>
            <person name="Riley R."/>
            <person name="Salamov A."/>
            <person name="Simmons B.A."/>
            <person name="Magnuson J.K."/>
            <person name="Henrissat B."/>
            <person name="Mortensen U.H."/>
            <person name="Larsen T.O."/>
            <person name="Devries R.P."/>
            <person name="Grigoriev I.V."/>
            <person name="Machida M."/>
            <person name="Baker S.E."/>
            <person name="Andersen M.R."/>
        </authorList>
    </citation>
    <scope>NUCLEOTIDE SEQUENCE [LARGE SCALE GENOMIC DNA]</scope>
    <source>
        <strain evidence="14 15">CBS 151.66</strain>
    </source>
</reference>
<dbReference type="GO" id="GO:0005524">
    <property type="term" value="F:ATP binding"/>
    <property type="evidence" value="ECO:0007669"/>
    <property type="project" value="UniProtKB-KW"/>
</dbReference>
<evidence type="ECO:0000256" key="3">
    <source>
        <dbReference type="ARBA" id="ARBA00013160"/>
    </source>
</evidence>
<evidence type="ECO:0000256" key="5">
    <source>
        <dbReference type="ARBA" id="ARBA00022598"/>
    </source>
</evidence>
<sequence>MDAAAKERFDLINDNLAEFLNPELIESILAEGRNPRVYWGTATTGRPHTGYYVSALKIAQLLAAGCEIVVLLADVHAFLDNLKAPLELVENRAKYYSKIITAILESVGVPTEKLEFVLGSSYQKSPDYVMDVYRLASLTSEHDARKSGAEIVKQSTNAPLSGLLYPILQVLDEEHLKVDAQLGGLDQRKLFVAATEWLPKIGYRKRAHLVTPMVAGLSGGKMSSSDQDSKIDLLDPPESVAKKIRKAESAPRVIQDNGIIGMVEFILLPAAALKGNKEFRVERRDGEPLIYTDIQQLKDDYVNDVLTPQLLKPAVAAALNSLMAPIQAAYQASPEWQEITLKAYPPPVVEKKQKKVKDKGSRYPGAAKAQDLPERPKA</sequence>
<comment type="subcellular location">
    <subcellularLocation>
        <location evidence="1">Cytoplasm</location>
    </subcellularLocation>
</comment>
<dbReference type="PANTHER" id="PTHR46264">
    <property type="entry name" value="TYROSINE-TRNA LIGASE"/>
    <property type="match status" value="1"/>
</dbReference>
<dbReference type="EC" id="6.1.1.1" evidence="3 12"/>
<name>A0A5N5X2L7_9EURO</name>
<evidence type="ECO:0000256" key="11">
    <source>
        <dbReference type="ARBA" id="ARBA00048248"/>
    </source>
</evidence>
<evidence type="ECO:0000256" key="1">
    <source>
        <dbReference type="ARBA" id="ARBA00004496"/>
    </source>
</evidence>
<dbReference type="PANTHER" id="PTHR46264:SF4">
    <property type="entry name" value="TYROSINE--TRNA LIGASE, CYTOPLASMIC"/>
    <property type="match status" value="1"/>
</dbReference>
<dbReference type="GO" id="GO:0006437">
    <property type="term" value="P:tyrosyl-tRNA aminoacylation"/>
    <property type="evidence" value="ECO:0007669"/>
    <property type="project" value="InterPro"/>
</dbReference>
<evidence type="ECO:0000256" key="13">
    <source>
        <dbReference type="SAM" id="MobiDB-lite"/>
    </source>
</evidence>
<keyword evidence="7 12" id="KW-0067">ATP-binding</keyword>
<dbReference type="PIRSF" id="PIRSF006588">
    <property type="entry name" value="TyrRS_arch_euk"/>
    <property type="match status" value="1"/>
</dbReference>
<keyword evidence="15" id="KW-1185">Reference proteome</keyword>
<keyword evidence="9 12" id="KW-0030">Aminoacyl-tRNA synthetase</keyword>
<organism evidence="14 15">
    <name type="scientific">Aspergillus leporis</name>
    <dbReference type="NCBI Taxonomy" id="41062"/>
    <lineage>
        <taxon>Eukaryota</taxon>
        <taxon>Fungi</taxon>
        <taxon>Dikarya</taxon>
        <taxon>Ascomycota</taxon>
        <taxon>Pezizomycotina</taxon>
        <taxon>Eurotiomycetes</taxon>
        <taxon>Eurotiomycetidae</taxon>
        <taxon>Eurotiales</taxon>
        <taxon>Aspergillaceae</taxon>
        <taxon>Aspergillus</taxon>
        <taxon>Aspergillus subgen. Circumdati</taxon>
    </lineage>
</organism>
<keyword evidence="4" id="KW-0963">Cytoplasm</keyword>
<dbReference type="InterPro" id="IPR002305">
    <property type="entry name" value="aa-tRNA-synth_Ic"/>
</dbReference>
<comment type="catalytic activity">
    <reaction evidence="11 12">
        <text>tRNA(Tyr) + L-tyrosine + ATP = L-tyrosyl-tRNA(Tyr) + AMP + diphosphate + H(+)</text>
        <dbReference type="Rhea" id="RHEA:10220"/>
        <dbReference type="Rhea" id="RHEA-COMP:9706"/>
        <dbReference type="Rhea" id="RHEA-COMP:9707"/>
        <dbReference type="ChEBI" id="CHEBI:15378"/>
        <dbReference type="ChEBI" id="CHEBI:30616"/>
        <dbReference type="ChEBI" id="CHEBI:33019"/>
        <dbReference type="ChEBI" id="CHEBI:58315"/>
        <dbReference type="ChEBI" id="CHEBI:78442"/>
        <dbReference type="ChEBI" id="CHEBI:78536"/>
        <dbReference type="ChEBI" id="CHEBI:456215"/>
        <dbReference type="EC" id="6.1.1.1"/>
    </reaction>
</comment>
<gene>
    <name evidence="14" type="ORF">BDV29DRAFT_135133</name>
</gene>
<evidence type="ECO:0000256" key="4">
    <source>
        <dbReference type="ARBA" id="ARBA00022490"/>
    </source>
</evidence>
<comment type="similarity">
    <text evidence="2 12">Belongs to the class-I aminoacyl-tRNA synthetase family.</text>
</comment>
<dbReference type="InterPro" id="IPR050489">
    <property type="entry name" value="Tyr-tRNA_synthase"/>
</dbReference>
<dbReference type="OrthoDB" id="197206at2759"/>
<dbReference type="Pfam" id="PF00579">
    <property type="entry name" value="tRNA-synt_1b"/>
    <property type="match status" value="1"/>
</dbReference>
<dbReference type="Proteomes" id="UP000326565">
    <property type="component" value="Unassembled WGS sequence"/>
</dbReference>
<dbReference type="GO" id="GO:0004831">
    <property type="term" value="F:tyrosine-tRNA ligase activity"/>
    <property type="evidence" value="ECO:0007669"/>
    <property type="project" value="UniProtKB-EC"/>
</dbReference>
<dbReference type="EMBL" id="ML732224">
    <property type="protein sequence ID" value="KAB8073582.1"/>
    <property type="molecule type" value="Genomic_DNA"/>
</dbReference>
<evidence type="ECO:0000256" key="12">
    <source>
        <dbReference type="RuleBase" id="RU361234"/>
    </source>
</evidence>
<dbReference type="InterPro" id="IPR023617">
    <property type="entry name" value="Tyr-tRNA-ligase_arc/euk-type"/>
</dbReference>
<evidence type="ECO:0000313" key="15">
    <source>
        <dbReference type="Proteomes" id="UP000326565"/>
    </source>
</evidence>
<dbReference type="InterPro" id="IPR002307">
    <property type="entry name" value="Tyr-tRNA-ligase"/>
</dbReference>
<dbReference type="InterPro" id="IPR014729">
    <property type="entry name" value="Rossmann-like_a/b/a_fold"/>
</dbReference>
<feature type="region of interest" description="Disordered" evidence="13">
    <location>
        <begin position="350"/>
        <end position="378"/>
    </location>
</feature>
<dbReference type="NCBIfam" id="TIGR00234">
    <property type="entry name" value="tyrS"/>
    <property type="match status" value="1"/>
</dbReference>
<evidence type="ECO:0000256" key="8">
    <source>
        <dbReference type="ARBA" id="ARBA00022917"/>
    </source>
</evidence>
<dbReference type="SUPFAM" id="SSF52374">
    <property type="entry name" value="Nucleotidylyl transferase"/>
    <property type="match status" value="1"/>
</dbReference>
<dbReference type="Gene3D" id="1.10.240.10">
    <property type="entry name" value="Tyrosyl-Transfer RNA Synthetase"/>
    <property type="match status" value="1"/>
</dbReference>
<evidence type="ECO:0000256" key="7">
    <source>
        <dbReference type="ARBA" id="ARBA00022840"/>
    </source>
</evidence>
<dbReference type="FunFam" id="3.40.50.620:FF:000040">
    <property type="entry name" value="Tyrosine--tRNA ligase"/>
    <property type="match status" value="1"/>
</dbReference>
<dbReference type="GO" id="GO:0005737">
    <property type="term" value="C:cytoplasm"/>
    <property type="evidence" value="ECO:0007669"/>
    <property type="project" value="UniProtKB-SubCell"/>
</dbReference>
<dbReference type="NCBIfam" id="NF006330">
    <property type="entry name" value="PRK08560.1"/>
    <property type="match status" value="1"/>
</dbReference>
<evidence type="ECO:0000256" key="10">
    <source>
        <dbReference type="ARBA" id="ARBA00033323"/>
    </source>
</evidence>
<dbReference type="Gene3D" id="3.40.50.620">
    <property type="entry name" value="HUPs"/>
    <property type="match status" value="1"/>
</dbReference>
<protein>
    <recommendedName>
        <fullName evidence="3 12">Tyrosine--tRNA ligase</fullName>
        <ecNumber evidence="3 12">6.1.1.1</ecNumber>
    </recommendedName>
    <alternativeName>
        <fullName evidence="10 12">Tyrosyl-tRNA synthetase</fullName>
    </alternativeName>
</protein>
<dbReference type="PRINTS" id="PR01040">
    <property type="entry name" value="TRNASYNTHTYR"/>
</dbReference>
<evidence type="ECO:0000313" key="14">
    <source>
        <dbReference type="EMBL" id="KAB8073582.1"/>
    </source>
</evidence>
<accession>A0A5N5X2L7</accession>
<proteinExistence type="inferred from homology"/>
<keyword evidence="5 12" id="KW-0436">Ligase</keyword>
<evidence type="ECO:0000256" key="9">
    <source>
        <dbReference type="ARBA" id="ARBA00023146"/>
    </source>
</evidence>
<keyword evidence="6 12" id="KW-0547">Nucleotide-binding</keyword>
<evidence type="ECO:0000256" key="6">
    <source>
        <dbReference type="ARBA" id="ARBA00022741"/>
    </source>
</evidence>
<dbReference type="AlphaFoldDB" id="A0A5N5X2L7"/>
<keyword evidence="8 12" id="KW-0648">Protein biosynthesis</keyword>